<name>A0A1Y1QEH7_9GAMM</name>
<gene>
    <name evidence="2" type="ORF">BWK73_38305</name>
</gene>
<protein>
    <recommendedName>
        <fullName evidence="4">Ricin B lectin domain-containing protein</fullName>
    </recommendedName>
</protein>
<accession>A0A1Y1QEH7</accession>
<dbReference type="Proteomes" id="UP000192491">
    <property type="component" value="Unassembled WGS sequence"/>
</dbReference>
<proteinExistence type="predicted"/>
<feature type="signal peptide" evidence="1">
    <location>
        <begin position="1"/>
        <end position="23"/>
    </location>
</feature>
<evidence type="ECO:0000313" key="3">
    <source>
        <dbReference type="Proteomes" id="UP000192491"/>
    </source>
</evidence>
<feature type="chain" id="PRO_5012078700" description="Ricin B lectin domain-containing protein" evidence="1">
    <location>
        <begin position="24"/>
        <end position="222"/>
    </location>
</feature>
<evidence type="ECO:0008006" key="4">
    <source>
        <dbReference type="Google" id="ProtNLM"/>
    </source>
</evidence>
<keyword evidence="1" id="KW-0732">Signal</keyword>
<evidence type="ECO:0000256" key="1">
    <source>
        <dbReference type="SAM" id="SignalP"/>
    </source>
</evidence>
<comment type="caution">
    <text evidence="2">The sequence shown here is derived from an EMBL/GenBank/DDBJ whole genome shotgun (WGS) entry which is preliminary data.</text>
</comment>
<dbReference type="EMBL" id="MTEJ01000379">
    <property type="protein sequence ID" value="OQX03809.1"/>
    <property type="molecule type" value="Genomic_DNA"/>
</dbReference>
<reference evidence="2 3" key="1">
    <citation type="submission" date="2017-01" db="EMBL/GenBank/DDBJ databases">
        <title>Novel large sulfur bacteria in the metagenomes of groundwater-fed chemosynthetic microbial mats in the Lake Huron basin.</title>
        <authorList>
            <person name="Sharrar A.M."/>
            <person name="Flood B.E."/>
            <person name="Bailey J.V."/>
            <person name="Jones D.S."/>
            <person name="Biddanda B."/>
            <person name="Ruberg S.A."/>
            <person name="Marcus D.N."/>
            <person name="Dick G.J."/>
        </authorList>
    </citation>
    <scope>NUCLEOTIDE SEQUENCE [LARGE SCALE GENOMIC DNA]</scope>
    <source>
        <strain evidence="2">A8</strain>
    </source>
</reference>
<sequence length="222" mass="24516">MKMSIAAYGFAIAGLISPYFAVADEACTKTVGIAHHYAFHTTFHYDKNGAEVLDGIELSALCETLTPATVDELMHTAIAQTAGDWTSPPPLGCKLQAVEIELDENNQPRHWLVTHAAADDCPQDIKRDGKPFWLVEEKQGDYQVLLAYSGDGVTIETDKQSGYNLVTTIEPLPDGESAVITWRYDEGKAEYVYTKSACTNITRMDTDGSNYVENCSTNTRWH</sequence>
<dbReference type="AlphaFoldDB" id="A0A1Y1QEH7"/>
<evidence type="ECO:0000313" key="2">
    <source>
        <dbReference type="EMBL" id="OQX03809.1"/>
    </source>
</evidence>
<organism evidence="2 3">
    <name type="scientific">Thiothrix lacustris</name>
    <dbReference type="NCBI Taxonomy" id="525917"/>
    <lineage>
        <taxon>Bacteria</taxon>
        <taxon>Pseudomonadati</taxon>
        <taxon>Pseudomonadota</taxon>
        <taxon>Gammaproteobacteria</taxon>
        <taxon>Thiotrichales</taxon>
        <taxon>Thiotrichaceae</taxon>
        <taxon>Thiothrix</taxon>
    </lineage>
</organism>